<dbReference type="EMBL" id="JAJNAG010000054">
    <property type="protein sequence ID" value="MCD1127449.1"/>
    <property type="molecule type" value="Genomic_DNA"/>
</dbReference>
<dbReference type="RefSeq" id="WP_230611302.1">
    <property type="nucleotide sequence ID" value="NZ_JAJNAG010000054.1"/>
</dbReference>
<keyword evidence="1" id="KW-0472">Membrane</keyword>
<keyword evidence="3" id="KW-1185">Reference proteome</keyword>
<comment type="caution">
    <text evidence="2">The sequence shown here is derived from an EMBL/GenBank/DDBJ whole genome shotgun (WGS) entry which is preliminary data.</text>
</comment>
<evidence type="ECO:0000313" key="2">
    <source>
        <dbReference type="EMBL" id="MCD1127449.1"/>
    </source>
</evidence>
<evidence type="ECO:0000313" key="3">
    <source>
        <dbReference type="Proteomes" id="UP001139171"/>
    </source>
</evidence>
<dbReference type="Proteomes" id="UP001139171">
    <property type="component" value="Unassembled WGS sequence"/>
</dbReference>
<dbReference type="AlphaFoldDB" id="A0A9X1MZ09"/>
<feature type="transmembrane region" description="Helical" evidence="1">
    <location>
        <begin position="51"/>
        <end position="73"/>
    </location>
</feature>
<keyword evidence="1" id="KW-0812">Transmembrane</keyword>
<organism evidence="2 3">
    <name type="scientific">Limnobaculum eriocheiris</name>
    <dbReference type="NCBI Taxonomy" id="2897391"/>
    <lineage>
        <taxon>Bacteria</taxon>
        <taxon>Pseudomonadati</taxon>
        <taxon>Pseudomonadota</taxon>
        <taxon>Gammaproteobacteria</taxon>
        <taxon>Enterobacterales</taxon>
        <taxon>Budviciaceae</taxon>
        <taxon>Limnobaculum</taxon>
    </lineage>
</organism>
<reference evidence="2" key="1">
    <citation type="submission" date="2021-11" db="EMBL/GenBank/DDBJ databases">
        <title>Jinshanibacter sp. isolated from one year old Eriocheir sinensis.</title>
        <authorList>
            <person name="Li J.-Y."/>
            <person name="He W."/>
            <person name="Gao T.-H."/>
        </authorList>
    </citation>
    <scope>NUCLEOTIDE SEQUENCE</scope>
    <source>
        <strain evidence="2">LJY008</strain>
    </source>
</reference>
<feature type="transmembrane region" description="Helical" evidence="1">
    <location>
        <begin position="20"/>
        <end position="45"/>
    </location>
</feature>
<sequence length="410" mass="46874">MSVDLTQIPPPLPEPKKMNLWRWAIAFLVIMVVGSLVTFTISQFYSLSEFWFWFGLIAAPFIIWLLAFLYCFYLNGCRQYYVTQWNKLHEQRREELIIFAQRPLYVLENYLYTQYGKAGNAKGVSNLSITMESLRPHAGGSAVPHSALPLEHDVSESDFIKRLTAIVSDIKTTFGQKLFELSSVTSLHIRLFIDSPLKELEVKDIFHQVWKHKLNFVSLSVEPAEQSHLFLDKWLDDTAHDNSLLLVIGCHLFSYPQPNSAEISTAFLLAGKNLVKNKKLPEEILPNNYRVAEIFRTEHQNDIEKLLDNALLWGAENKSELTTFWYSDITPETNVKSVTYFSSKKMTLNNYFNLDTSIGNASHCAYWLTLAIAIEQAITSKEKQLVMCGQSEISALVVSTSIPNESIKDK</sequence>
<name>A0A9X1MZ09_9GAMM</name>
<keyword evidence="1" id="KW-1133">Transmembrane helix</keyword>
<proteinExistence type="predicted"/>
<protein>
    <submittedName>
        <fullName evidence="2">Uncharacterized protein</fullName>
    </submittedName>
</protein>
<accession>A0A9X1MZ09</accession>
<evidence type="ECO:0000256" key="1">
    <source>
        <dbReference type="SAM" id="Phobius"/>
    </source>
</evidence>
<gene>
    <name evidence="2" type="ORF">LPW36_15850</name>
</gene>